<dbReference type="RefSeq" id="XP_014159726.1">
    <property type="nucleotide sequence ID" value="XM_014304251.1"/>
</dbReference>
<name>A0A0L0GA88_9EUKA</name>
<feature type="region of interest" description="Disordered" evidence="1">
    <location>
        <begin position="173"/>
        <end position="209"/>
    </location>
</feature>
<feature type="compositionally biased region" description="Polar residues" evidence="1">
    <location>
        <begin position="200"/>
        <end position="209"/>
    </location>
</feature>
<organism evidence="2 3">
    <name type="scientific">Sphaeroforma arctica JP610</name>
    <dbReference type="NCBI Taxonomy" id="667725"/>
    <lineage>
        <taxon>Eukaryota</taxon>
        <taxon>Ichthyosporea</taxon>
        <taxon>Ichthyophonida</taxon>
        <taxon>Sphaeroforma</taxon>
    </lineage>
</organism>
<evidence type="ECO:0000313" key="2">
    <source>
        <dbReference type="EMBL" id="KNC85824.1"/>
    </source>
</evidence>
<evidence type="ECO:0000256" key="1">
    <source>
        <dbReference type="SAM" id="MobiDB-lite"/>
    </source>
</evidence>
<keyword evidence="3" id="KW-1185">Reference proteome</keyword>
<dbReference type="Proteomes" id="UP000054560">
    <property type="component" value="Unassembled WGS sequence"/>
</dbReference>
<accession>A0A0L0GA88</accession>
<feature type="region of interest" description="Disordered" evidence="1">
    <location>
        <begin position="103"/>
        <end position="148"/>
    </location>
</feature>
<reference evidence="2 3" key="1">
    <citation type="submission" date="2011-02" db="EMBL/GenBank/DDBJ databases">
        <title>The Genome Sequence of Sphaeroforma arctica JP610.</title>
        <authorList>
            <consortium name="The Broad Institute Genome Sequencing Platform"/>
            <person name="Russ C."/>
            <person name="Cuomo C."/>
            <person name="Young S.K."/>
            <person name="Zeng Q."/>
            <person name="Gargeya S."/>
            <person name="Alvarado L."/>
            <person name="Berlin A."/>
            <person name="Chapman S.B."/>
            <person name="Chen Z."/>
            <person name="Freedman E."/>
            <person name="Gellesch M."/>
            <person name="Goldberg J."/>
            <person name="Griggs A."/>
            <person name="Gujja S."/>
            <person name="Heilman E."/>
            <person name="Heiman D."/>
            <person name="Howarth C."/>
            <person name="Mehta T."/>
            <person name="Neiman D."/>
            <person name="Pearson M."/>
            <person name="Roberts A."/>
            <person name="Saif S."/>
            <person name="Shea T."/>
            <person name="Shenoy N."/>
            <person name="Sisk P."/>
            <person name="Stolte C."/>
            <person name="Sykes S."/>
            <person name="White J."/>
            <person name="Yandava C."/>
            <person name="Burger G."/>
            <person name="Gray M.W."/>
            <person name="Holland P.W.H."/>
            <person name="King N."/>
            <person name="Lang F.B.F."/>
            <person name="Roger A.J."/>
            <person name="Ruiz-Trillo I."/>
            <person name="Haas B."/>
            <person name="Nusbaum C."/>
            <person name="Birren B."/>
        </authorList>
    </citation>
    <scope>NUCLEOTIDE SEQUENCE [LARGE SCALE GENOMIC DNA]</scope>
    <source>
        <strain evidence="2 3">JP610</strain>
    </source>
</reference>
<evidence type="ECO:0000313" key="3">
    <source>
        <dbReference type="Proteomes" id="UP000054560"/>
    </source>
</evidence>
<gene>
    <name evidence="2" type="ORF">SARC_02007</name>
</gene>
<dbReference type="AlphaFoldDB" id="A0A0L0GA88"/>
<dbReference type="EMBL" id="KQ241682">
    <property type="protein sequence ID" value="KNC85824.1"/>
    <property type="molecule type" value="Genomic_DNA"/>
</dbReference>
<protein>
    <submittedName>
        <fullName evidence="2">Uncharacterized protein</fullName>
    </submittedName>
</protein>
<proteinExistence type="predicted"/>
<sequence length="297" mass="32743">MSGESNNTFPCAYDLSDYVHNGQYNTQLHTNTSLVNEVNTIPVAEPTSDHGTISIGIDCNLDRYLNCPFGTLAQGTFLDLNAEEKSGLAHAIAYQCIGSSDTTLSDTNSNGGKQRVRVEKKSQRQASGPYYNHERFSSGPGDNFSPHQKASHLLEVPTVDTRLKAHVLTRALSHVQPPTRLPPMPWHQHPLRPQPGAQGTEAQSYSTHLSQQVRNHGLIAVAKSFFIIQPAHQPAADRVDSLSDGSQLATADPDLTVRTQKSLPEERRQAHLYVICNYELLDMCVPQPHMLWNSGSE</sequence>
<dbReference type="GeneID" id="25902511"/>